<dbReference type="Proteomes" id="UP001629230">
    <property type="component" value="Unassembled WGS sequence"/>
</dbReference>
<proteinExistence type="predicted"/>
<evidence type="ECO:0000313" key="3">
    <source>
        <dbReference type="Proteomes" id="UP001629230"/>
    </source>
</evidence>
<comment type="caution">
    <text evidence="2">The sequence shown here is derived from an EMBL/GenBank/DDBJ whole genome shotgun (WGS) entry which is preliminary data.</text>
</comment>
<accession>A0ABW9B1W3</accession>
<feature type="chain" id="PRO_5045853146" evidence="1">
    <location>
        <begin position="24"/>
        <end position="132"/>
    </location>
</feature>
<name>A0ABW9B1W3_9BURK</name>
<keyword evidence="3" id="KW-1185">Reference proteome</keyword>
<dbReference type="EMBL" id="JAQQEZ010000047">
    <property type="protein sequence ID" value="MFM0006790.1"/>
    <property type="molecule type" value="Genomic_DNA"/>
</dbReference>
<reference evidence="2 3" key="1">
    <citation type="journal article" date="2024" name="Chem. Sci.">
        <title>Discovery of megapolipeptins by genome mining of a Burkholderiales bacteria collection.</title>
        <authorList>
            <person name="Paulo B.S."/>
            <person name="Recchia M.J.J."/>
            <person name="Lee S."/>
            <person name="Fergusson C.H."/>
            <person name="Romanowski S.B."/>
            <person name="Hernandez A."/>
            <person name="Krull N."/>
            <person name="Liu D.Y."/>
            <person name="Cavanagh H."/>
            <person name="Bos A."/>
            <person name="Gray C.A."/>
            <person name="Murphy B.T."/>
            <person name="Linington R.G."/>
            <person name="Eustaquio A.S."/>
        </authorList>
    </citation>
    <scope>NUCLEOTIDE SEQUENCE [LARGE SCALE GENOMIC DNA]</scope>
    <source>
        <strain evidence="2 3">RL17-350-BIC-A</strain>
    </source>
</reference>
<organism evidence="2 3">
    <name type="scientific">Paraburkholderia dipogonis</name>
    <dbReference type="NCBI Taxonomy" id="1211383"/>
    <lineage>
        <taxon>Bacteria</taxon>
        <taxon>Pseudomonadati</taxon>
        <taxon>Pseudomonadota</taxon>
        <taxon>Betaproteobacteria</taxon>
        <taxon>Burkholderiales</taxon>
        <taxon>Burkholderiaceae</taxon>
        <taxon>Paraburkholderia</taxon>
    </lineage>
</organism>
<gene>
    <name evidence="2" type="ORF">PQR57_38150</name>
</gene>
<protein>
    <submittedName>
        <fullName evidence="2">Uncharacterized protein</fullName>
    </submittedName>
</protein>
<dbReference type="RefSeq" id="WP_408181234.1">
    <property type="nucleotide sequence ID" value="NZ_JAQQEZ010000047.1"/>
</dbReference>
<evidence type="ECO:0000256" key="1">
    <source>
        <dbReference type="SAM" id="SignalP"/>
    </source>
</evidence>
<evidence type="ECO:0000313" key="2">
    <source>
        <dbReference type="EMBL" id="MFM0006790.1"/>
    </source>
</evidence>
<feature type="signal peptide" evidence="1">
    <location>
        <begin position="1"/>
        <end position="23"/>
    </location>
</feature>
<keyword evidence="1" id="KW-0732">Signal</keyword>
<sequence>MLKTLRTSTLAILVCSTPSWVLGADFDGSKPLLCATIDAHFCGLGEVCYRTVPAVLGAPQFIRINFAKKAVIGSQRTTEIRHMEPSEGQLLLQGTELGYGWSIALDTKTGSMSTTLVNREDVFVLFGACTPS</sequence>